<protein>
    <submittedName>
        <fullName evidence="2">Uncharacterized protein</fullName>
    </submittedName>
</protein>
<dbReference type="AlphaFoldDB" id="A0A9Q0RAE1"/>
<feature type="transmembrane region" description="Helical" evidence="1">
    <location>
        <begin position="33"/>
        <end position="55"/>
    </location>
</feature>
<sequence length="103" mass="12529">MISSFLNKINEFIPDISLYNIHNLDIYLIKNYFILRSLLFFFSILIGKFFSLINIHFLTENQFEKITVDIGKEILTTFEYNLNYNRKDKELFEKLIETQFNHY</sequence>
<evidence type="ECO:0000313" key="3">
    <source>
        <dbReference type="Proteomes" id="UP001149090"/>
    </source>
</evidence>
<gene>
    <name evidence="2" type="ORF">M0811_09231</name>
</gene>
<keyword evidence="1" id="KW-0812">Transmembrane</keyword>
<reference evidence="2" key="1">
    <citation type="submission" date="2022-10" db="EMBL/GenBank/DDBJ databases">
        <title>Novel sulphate-reducing endosymbionts in the free-living metamonad Anaeramoeba.</title>
        <authorList>
            <person name="Jerlstrom-Hultqvist J."/>
            <person name="Cepicka I."/>
            <person name="Gallot-Lavallee L."/>
            <person name="Salas-Leiva D."/>
            <person name="Curtis B.A."/>
            <person name="Zahonova K."/>
            <person name="Pipaliya S."/>
            <person name="Dacks J."/>
            <person name="Roger A.J."/>
        </authorList>
    </citation>
    <scope>NUCLEOTIDE SEQUENCE</scope>
    <source>
        <strain evidence="2">BMAN</strain>
    </source>
</reference>
<keyword evidence="3" id="KW-1185">Reference proteome</keyword>
<keyword evidence="1" id="KW-0472">Membrane</keyword>
<dbReference type="Proteomes" id="UP001149090">
    <property type="component" value="Unassembled WGS sequence"/>
</dbReference>
<name>A0A9Q0RAE1_ANAIG</name>
<proteinExistence type="predicted"/>
<evidence type="ECO:0000313" key="2">
    <source>
        <dbReference type="EMBL" id="KAJ5073017.1"/>
    </source>
</evidence>
<accession>A0A9Q0RAE1</accession>
<keyword evidence="1" id="KW-1133">Transmembrane helix</keyword>
<evidence type="ECO:0000256" key="1">
    <source>
        <dbReference type="SAM" id="Phobius"/>
    </source>
</evidence>
<comment type="caution">
    <text evidence="2">The sequence shown here is derived from an EMBL/GenBank/DDBJ whole genome shotgun (WGS) entry which is preliminary data.</text>
</comment>
<organism evidence="2 3">
    <name type="scientific">Anaeramoeba ignava</name>
    <name type="common">Anaerobic marine amoeba</name>
    <dbReference type="NCBI Taxonomy" id="1746090"/>
    <lineage>
        <taxon>Eukaryota</taxon>
        <taxon>Metamonada</taxon>
        <taxon>Anaeramoebidae</taxon>
        <taxon>Anaeramoeba</taxon>
    </lineage>
</organism>
<dbReference type="EMBL" id="JAPDFW010000078">
    <property type="protein sequence ID" value="KAJ5073017.1"/>
    <property type="molecule type" value="Genomic_DNA"/>
</dbReference>